<dbReference type="InterPro" id="IPR043128">
    <property type="entry name" value="Rev_trsase/Diguanyl_cyclase"/>
</dbReference>
<evidence type="ECO:0000259" key="9">
    <source>
        <dbReference type="PROSITE" id="PS50878"/>
    </source>
</evidence>
<dbReference type="InterPro" id="IPR050951">
    <property type="entry name" value="Retrovirus_Pol_polyprotein"/>
</dbReference>
<feature type="region of interest" description="Disordered" evidence="8">
    <location>
        <begin position="209"/>
        <end position="231"/>
    </location>
</feature>
<protein>
    <recommendedName>
        <fullName evidence="1">RNA-directed DNA polymerase</fullName>
        <ecNumber evidence="1">2.7.7.49</ecNumber>
    </recommendedName>
</protein>
<feature type="domain" description="Reverse transcriptase" evidence="9">
    <location>
        <begin position="426"/>
        <end position="603"/>
    </location>
</feature>
<dbReference type="Pfam" id="PF00078">
    <property type="entry name" value="RVT_1"/>
    <property type="match status" value="1"/>
</dbReference>
<dbReference type="InterPro" id="IPR041577">
    <property type="entry name" value="RT_RNaseH_2"/>
</dbReference>
<evidence type="ECO:0000256" key="7">
    <source>
        <dbReference type="ARBA" id="ARBA00023268"/>
    </source>
</evidence>
<dbReference type="PANTHER" id="PTHR37984">
    <property type="entry name" value="PROTEIN CBG26694"/>
    <property type="match status" value="1"/>
</dbReference>
<dbReference type="InterPro" id="IPR000477">
    <property type="entry name" value="RT_dom"/>
</dbReference>
<dbReference type="WBParaSite" id="TMUE_0000001097.1">
    <property type="protein sequence ID" value="TMUE_0000001097.1"/>
    <property type="gene ID" value="WBGene00297010"/>
</dbReference>
<name>A0A5S6Q2C4_TRIMR</name>
<dbReference type="GO" id="GO:0003964">
    <property type="term" value="F:RNA-directed DNA polymerase activity"/>
    <property type="evidence" value="ECO:0007669"/>
    <property type="project" value="UniProtKB-KW"/>
</dbReference>
<dbReference type="InterPro" id="IPR021109">
    <property type="entry name" value="Peptidase_aspartic_dom_sf"/>
</dbReference>
<dbReference type="Proteomes" id="UP000046395">
    <property type="component" value="Unassembled WGS sequence"/>
</dbReference>
<dbReference type="InterPro" id="IPR036397">
    <property type="entry name" value="RNaseH_sf"/>
</dbReference>
<dbReference type="Pfam" id="PF00665">
    <property type="entry name" value="rve"/>
    <property type="match status" value="1"/>
</dbReference>
<dbReference type="GO" id="GO:0004519">
    <property type="term" value="F:endonuclease activity"/>
    <property type="evidence" value="ECO:0007669"/>
    <property type="project" value="UniProtKB-KW"/>
</dbReference>
<dbReference type="Gene3D" id="1.10.340.70">
    <property type="match status" value="1"/>
</dbReference>
<evidence type="ECO:0000256" key="2">
    <source>
        <dbReference type="ARBA" id="ARBA00022679"/>
    </source>
</evidence>
<dbReference type="EC" id="2.7.7.49" evidence="1"/>
<dbReference type="Gene3D" id="3.10.10.10">
    <property type="entry name" value="HIV Type 1 Reverse Transcriptase, subunit A, domain 1"/>
    <property type="match status" value="1"/>
</dbReference>
<accession>A0A5S6Q2C4</accession>
<keyword evidence="2" id="KW-0808">Transferase</keyword>
<dbReference type="GO" id="GO:0015074">
    <property type="term" value="P:DNA integration"/>
    <property type="evidence" value="ECO:0007669"/>
    <property type="project" value="InterPro"/>
</dbReference>
<dbReference type="Pfam" id="PF17919">
    <property type="entry name" value="RT_RNaseH_2"/>
    <property type="match status" value="1"/>
</dbReference>
<keyword evidence="6" id="KW-0695">RNA-directed DNA polymerase</keyword>
<feature type="domain" description="Integrase catalytic" evidence="10">
    <location>
        <begin position="873"/>
        <end position="1043"/>
    </location>
</feature>
<feature type="compositionally biased region" description="Basic residues" evidence="8">
    <location>
        <begin position="209"/>
        <end position="220"/>
    </location>
</feature>
<dbReference type="PROSITE" id="PS50994">
    <property type="entry name" value="INTEGRASE"/>
    <property type="match status" value="1"/>
</dbReference>
<dbReference type="SUPFAM" id="SSF56672">
    <property type="entry name" value="DNA/RNA polymerases"/>
    <property type="match status" value="1"/>
</dbReference>
<dbReference type="PANTHER" id="PTHR37984:SF5">
    <property type="entry name" value="PROTEIN NYNRIN-LIKE"/>
    <property type="match status" value="1"/>
</dbReference>
<keyword evidence="3" id="KW-0548">Nucleotidyltransferase</keyword>
<organism evidence="11 12">
    <name type="scientific">Trichuris muris</name>
    <name type="common">Mouse whipworm</name>
    <dbReference type="NCBI Taxonomy" id="70415"/>
    <lineage>
        <taxon>Eukaryota</taxon>
        <taxon>Metazoa</taxon>
        <taxon>Ecdysozoa</taxon>
        <taxon>Nematoda</taxon>
        <taxon>Enoplea</taxon>
        <taxon>Dorylaimia</taxon>
        <taxon>Trichinellida</taxon>
        <taxon>Trichuridae</taxon>
        <taxon>Trichuris</taxon>
    </lineage>
</organism>
<dbReference type="GO" id="GO:0042575">
    <property type="term" value="C:DNA polymerase complex"/>
    <property type="evidence" value="ECO:0007669"/>
    <property type="project" value="UniProtKB-ARBA"/>
</dbReference>
<dbReference type="AlphaFoldDB" id="A0A5S6Q2C4"/>
<reference evidence="12" key="1">
    <citation type="submission" date="2019-12" db="UniProtKB">
        <authorList>
            <consortium name="WormBaseParasite"/>
        </authorList>
    </citation>
    <scope>IDENTIFICATION</scope>
</reference>
<keyword evidence="11" id="KW-1185">Reference proteome</keyword>
<dbReference type="FunFam" id="3.30.420.10:FF:000032">
    <property type="entry name" value="Retrovirus-related Pol polyprotein from transposon 297-like Protein"/>
    <property type="match status" value="1"/>
</dbReference>
<evidence type="ECO:0000313" key="11">
    <source>
        <dbReference type="Proteomes" id="UP000046395"/>
    </source>
</evidence>
<dbReference type="PROSITE" id="PS50878">
    <property type="entry name" value="RT_POL"/>
    <property type="match status" value="1"/>
</dbReference>
<dbReference type="Gene3D" id="2.40.70.10">
    <property type="entry name" value="Acid Proteases"/>
    <property type="match status" value="1"/>
</dbReference>
<dbReference type="InterPro" id="IPR041588">
    <property type="entry name" value="Integrase_H2C2"/>
</dbReference>
<dbReference type="InterPro" id="IPR012337">
    <property type="entry name" value="RNaseH-like_sf"/>
</dbReference>
<evidence type="ECO:0000256" key="8">
    <source>
        <dbReference type="SAM" id="MobiDB-lite"/>
    </source>
</evidence>
<keyword evidence="5" id="KW-0255">Endonuclease</keyword>
<keyword evidence="5" id="KW-0378">Hydrolase</keyword>
<keyword evidence="7" id="KW-0511">Multifunctional enzyme</keyword>
<evidence type="ECO:0000313" key="12">
    <source>
        <dbReference type="WBParaSite" id="TMUE_0000001097.1"/>
    </source>
</evidence>
<dbReference type="SUPFAM" id="SSF53098">
    <property type="entry name" value="Ribonuclease H-like"/>
    <property type="match status" value="1"/>
</dbReference>
<feature type="region of interest" description="Disordered" evidence="8">
    <location>
        <begin position="1144"/>
        <end position="1176"/>
    </location>
</feature>
<evidence type="ECO:0000256" key="3">
    <source>
        <dbReference type="ARBA" id="ARBA00022695"/>
    </source>
</evidence>
<evidence type="ECO:0000256" key="5">
    <source>
        <dbReference type="ARBA" id="ARBA00022759"/>
    </source>
</evidence>
<dbReference type="SUPFAM" id="SSF50630">
    <property type="entry name" value="Acid proteases"/>
    <property type="match status" value="1"/>
</dbReference>
<dbReference type="FunFam" id="3.10.20.370:FF:000001">
    <property type="entry name" value="Retrovirus-related Pol polyprotein from transposon 17.6-like protein"/>
    <property type="match status" value="1"/>
</dbReference>
<dbReference type="CDD" id="cd09274">
    <property type="entry name" value="RNase_HI_RT_Ty3"/>
    <property type="match status" value="1"/>
</dbReference>
<dbReference type="Gene3D" id="3.30.420.10">
    <property type="entry name" value="Ribonuclease H-like superfamily/Ribonuclease H"/>
    <property type="match status" value="1"/>
</dbReference>
<dbReference type="GO" id="GO:0003676">
    <property type="term" value="F:nucleic acid binding"/>
    <property type="evidence" value="ECO:0007669"/>
    <property type="project" value="InterPro"/>
</dbReference>
<proteinExistence type="predicted"/>
<evidence type="ECO:0000256" key="1">
    <source>
        <dbReference type="ARBA" id="ARBA00012493"/>
    </source>
</evidence>
<dbReference type="STRING" id="70415.A0A5S6Q2C4"/>
<dbReference type="InterPro" id="IPR001584">
    <property type="entry name" value="Integrase_cat-core"/>
</dbReference>
<sequence length="1211" mass="136686">MEGESAVHRVAAKLPPFWADRPALWFAQVEDQFTVAGITQEATKFACVVSQLECRYAAEVEDISTNPPARNAYSHLRNELIRRVSVSTEQRVRQVLTEEVLGERKPSQFLRHLRSLAGPSVIQDSLLRTLWLQRLPLQMQAILQTQSDTDLDKVAELADKILEVTPAPGTTAAVNAGDSAMSQLAQRIEELSVQVASLRRWRSSSRPRFRSISRRGHRRSQCPASPMQQGDNGSRICWFHKRFDRTSKLRFLIDTGSDLCCFPRSSLKERRQPSAYDLTAANNSVIKTYGAVVLQMNLGLRRDLTWRFVVADVSLPIIGSDFLAHYNLLIDCRNKKLIDGQSGLSVPCWPAQVDQPSVKALDSSTPYHAILARFPDLIRPAGTPREIHHSTLHFIRTTPGPPVACRARRLAPDRLRIAKAEFEAMLREGTARRSESSWASPLHLVPKSADGWRPCGDYRALNARTVPDRYPVRHIHDFSYRLRGCKFFSVIDLVKAYTQIPVNAADIPKTAIITPFGLFEFPFMTFGLRNAGQTFQRFIDEILSGLDFCFPYIDDILTFSKTAEEHAEHLRILFTRLAEHGILVNARKSTLGVPKVRFLGYEVSEEACKASLTRVTLLAHPDPDAPLGLFTDASNTAVGASLQQQIRNSWQPLAFFSKKLSDKQSAWPTYYRELLAVYEAVQHFRHILEAHPCTIYTDHKPLTYAFQERRDKLPPVQLNHLSFIAQFTTDIQHVKGSANVVADALSRTNAISVVSLDYTALAQSQENDAELQNLLAQGSSLRLQQVPIPGADVNLYCDMSTPRPRPFITAPFRRQAFDSLHELSHPGRKASARLVAERFVWPHVKKDCHAWARVCQQCQRAKISRHVVSPPTHFGMPQARFQHVHLDIVGPLPPAGPYRFLLTVIDRFSRWPEAWPLEHITAERVAEAFIACWISRFGSPARITTDQGRQFEADLFRRLAILCGMHRSRTTSWHPCSNGMVERFHRQLKAALMCHPGSSWLQSLPLVLLGIRSAYREHLKSSDAELVYGEPLRLPGDFLGPTNHGNRSEDPTDLVVRLRQQLSRLRPVPASRHSMPATFVFKDLNTCSDVFLQEGTTHTSLQPPYSGPHLVVGRDSKTFTVRLRNKDTRVSIDRIKPAYILAEDIPPSTAAPTDSGSEHPERLTTTDVTCSESKRKTARRLIDPPCYVTRSGRKVRFHHLTNHGLRHFARG</sequence>
<dbReference type="FunFam" id="2.40.70.10:FF:000130">
    <property type="entry name" value="Retrovirus-related Pol polyprotein from transposon opus-like Protein"/>
    <property type="match status" value="1"/>
</dbReference>
<evidence type="ECO:0000259" key="10">
    <source>
        <dbReference type="PROSITE" id="PS50994"/>
    </source>
</evidence>
<keyword evidence="4" id="KW-0540">Nuclease</keyword>
<dbReference type="Pfam" id="PF17921">
    <property type="entry name" value="Integrase_H2C2"/>
    <property type="match status" value="1"/>
</dbReference>
<dbReference type="InterPro" id="IPR043502">
    <property type="entry name" value="DNA/RNA_pol_sf"/>
</dbReference>
<dbReference type="CDD" id="cd01647">
    <property type="entry name" value="RT_LTR"/>
    <property type="match status" value="1"/>
</dbReference>
<dbReference type="Pfam" id="PF23055">
    <property type="entry name" value="DUF7041"/>
    <property type="match status" value="1"/>
</dbReference>
<dbReference type="Gene3D" id="3.10.20.370">
    <property type="match status" value="1"/>
</dbReference>
<evidence type="ECO:0000256" key="4">
    <source>
        <dbReference type="ARBA" id="ARBA00022722"/>
    </source>
</evidence>
<evidence type="ECO:0000256" key="6">
    <source>
        <dbReference type="ARBA" id="ARBA00022918"/>
    </source>
</evidence>
<dbReference type="InterPro" id="IPR055469">
    <property type="entry name" value="DUF7041"/>
</dbReference>
<dbReference type="Gene3D" id="3.30.70.270">
    <property type="match status" value="1"/>
</dbReference>
<feature type="compositionally biased region" description="Polar residues" evidence="8">
    <location>
        <begin position="222"/>
        <end position="231"/>
    </location>
</feature>